<reference evidence="1 2" key="1">
    <citation type="submission" date="2018-08" db="EMBL/GenBank/DDBJ databases">
        <title>Complete genome of the Arcobacter molluscorum type strain LMG 25693.</title>
        <authorList>
            <person name="Miller W.G."/>
            <person name="Yee E."/>
            <person name="Bono J.L."/>
        </authorList>
    </citation>
    <scope>NUCLEOTIDE SEQUENCE [LARGE SCALE GENOMIC DNA]</scope>
    <source>
        <strain evidence="1 2">CECT 7696</strain>
    </source>
</reference>
<gene>
    <name evidence="1" type="ORF">AMOL_2099</name>
</gene>
<evidence type="ECO:0000313" key="1">
    <source>
        <dbReference type="EMBL" id="AXX93053.1"/>
    </source>
</evidence>
<organism evidence="1 2">
    <name type="scientific">Malaciobacter molluscorum LMG 25693</name>
    <dbReference type="NCBI Taxonomy" id="870501"/>
    <lineage>
        <taxon>Bacteria</taxon>
        <taxon>Pseudomonadati</taxon>
        <taxon>Campylobacterota</taxon>
        <taxon>Epsilonproteobacteria</taxon>
        <taxon>Campylobacterales</taxon>
        <taxon>Arcobacteraceae</taxon>
        <taxon>Malaciobacter</taxon>
    </lineage>
</organism>
<name>A0AB33GPR6_9BACT</name>
<dbReference type="EMBL" id="CP032098">
    <property type="protein sequence ID" value="AXX93053.1"/>
    <property type="molecule type" value="Genomic_DNA"/>
</dbReference>
<sequence>MLRVLLLFVFFYTTSIACGGGFWPDDYQFRFLHKRNFEFANITGDLTSSRVYNDLIYEYNDEIKKQNIKEWKAQFGNFYSEKEIEDIIYKNKELSKIKNEEIRDYIDFLEYQKPYISSDRWYYQKFGYKGVKFDMSKLPVVIKKALKRVETVSSRYLKLRYFFIALRLAHYNNLDNTLQIYEKYKYLLKNSNSIVKDWIQGLYAGILIKKGEVVKGVYEFTKLFGEDKYNWHLAYYNFKYIKTDEQWNKLLSMAKNKEEKIKFYTIRALNVKANVLEELKNITKIDKNSKFFDLLLFRTLLNSQDFFDISMPFYYDSKVVKNYEPFISYLKSIKRDNMYMVDLTLAYFNFYQKNIDVSKKYLNKAYKEVSGDDIHELNALKYIIYLNNLTKIDEKIEDEIGTKLEKLMLQPCNKNSLHKYTFYKIKDIYKKQNNELKYFLSKNIDYTNVNAINLEKYNELKALENKQNKTKLEKYMITHTLKSEYVRIELKLAYTNILMNNLMFEEALKRVKKTTKKEDKLEFNIFNNYIVGNNRVHSEKKYTLYETIKKLIDIQNNLKKNPNSTMDNYLYATALYNLSYWGNSNSLTTVYRSNYYFKEKDNELKKINLSIKHFKKALKRAKNKEFKSKIVYMLAKSELALYYINNAKVIDSGIKTNFIHENYIINDYGNLIGNIKGYEVKKANFTYEDYIENGYGKFLNDLKEKYQDTNYYKELLKECGFITYYFDTIDIMQYEHSIKINIK</sequence>
<dbReference type="Proteomes" id="UP000262712">
    <property type="component" value="Chromosome"/>
</dbReference>
<evidence type="ECO:0008006" key="3">
    <source>
        <dbReference type="Google" id="ProtNLM"/>
    </source>
</evidence>
<protein>
    <recommendedName>
        <fullName evidence="3">Lytic murein transglycosylase</fullName>
    </recommendedName>
</protein>
<dbReference type="KEGG" id="amol:AMOL_2099"/>
<evidence type="ECO:0000313" key="2">
    <source>
        <dbReference type="Proteomes" id="UP000262712"/>
    </source>
</evidence>
<dbReference type="RefSeq" id="WP_118909334.1">
    <property type="nucleotide sequence ID" value="NZ_CP032098.1"/>
</dbReference>
<dbReference type="PROSITE" id="PS51257">
    <property type="entry name" value="PROKAR_LIPOPROTEIN"/>
    <property type="match status" value="1"/>
</dbReference>
<accession>A0AB33GPR6</accession>
<dbReference type="AlphaFoldDB" id="A0AB33GPR6"/>
<proteinExistence type="predicted"/>